<evidence type="ECO:0000313" key="7">
    <source>
        <dbReference type="Proteomes" id="UP001595799"/>
    </source>
</evidence>
<protein>
    <submittedName>
        <fullName evidence="6">Isoprenylcysteine carboxyl methyltransferase family protein</fullName>
    </submittedName>
</protein>
<dbReference type="PANTHER" id="PTHR43847">
    <property type="entry name" value="BLL3993 PROTEIN"/>
    <property type="match status" value="1"/>
</dbReference>
<comment type="caution">
    <text evidence="6">The sequence shown here is derived from an EMBL/GenBank/DDBJ whole genome shotgun (WGS) entry which is preliminary data.</text>
</comment>
<feature type="transmembrane region" description="Helical" evidence="5">
    <location>
        <begin position="67"/>
        <end position="85"/>
    </location>
</feature>
<sequence length="166" mass="18400">MPLATLVLAAVTLQRLAELALSNHNTARLLAHGGVEKSPRHYPVIVILHAAWLALLWVVAASATVDLSWLAVFGVLQGLRVWVISTLGKRWTTRIIVVPGETRVRRGPYRYVDHPNYLIVVVEFIALPMALGQPLVAIVFTVLNAAVLWVRIRAEELALDEAEPHR</sequence>
<dbReference type="GO" id="GO:0032259">
    <property type="term" value="P:methylation"/>
    <property type="evidence" value="ECO:0007669"/>
    <property type="project" value="UniProtKB-KW"/>
</dbReference>
<organism evidence="6 7">
    <name type="scientific">Fodinicurvata halophila</name>
    <dbReference type="NCBI Taxonomy" id="1419723"/>
    <lineage>
        <taxon>Bacteria</taxon>
        <taxon>Pseudomonadati</taxon>
        <taxon>Pseudomonadota</taxon>
        <taxon>Alphaproteobacteria</taxon>
        <taxon>Rhodospirillales</taxon>
        <taxon>Rhodovibrionaceae</taxon>
        <taxon>Fodinicurvata</taxon>
    </lineage>
</organism>
<keyword evidence="2 5" id="KW-0812">Transmembrane</keyword>
<keyword evidence="7" id="KW-1185">Reference proteome</keyword>
<reference evidence="7" key="1">
    <citation type="journal article" date="2019" name="Int. J. Syst. Evol. Microbiol.">
        <title>The Global Catalogue of Microorganisms (GCM) 10K type strain sequencing project: providing services to taxonomists for standard genome sequencing and annotation.</title>
        <authorList>
            <consortium name="The Broad Institute Genomics Platform"/>
            <consortium name="The Broad Institute Genome Sequencing Center for Infectious Disease"/>
            <person name="Wu L."/>
            <person name="Ma J."/>
        </authorList>
    </citation>
    <scope>NUCLEOTIDE SEQUENCE [LARGE SCALE GENOMIC DNA]</scope>
    <source>
        <strain evidence="7">CECT 8472</strain>
    </source>
</reference>
<dbReference type="GO" id="GO:0008168">
    <property type="term" value="F:methyltransferase activity"/>
    <property type="evidence" value="ECO:0007669"/>
    <property type="project" value="UniProtKB-KW"/>
</dbReference>
<keyword evidence="4 5" id="KW-0472">Membrane</keyword>
<evidence type="ECO:0000256" key="5">
    <source>
        <dbReference type="SAM" id="Phobius"/>
    </source>
</evidence>
<dbReference type="Proteomes" id="UP001595799">
    <property type="component" value="Unassembled WGS sequence"/>
</dbReference>
<dbReference type="InterPro" id="IPR052527">
    <property type="entry name" value="Metal_cation-efflux_comp"/>
</dbReference>
<evidence type="ECO:0000313" key="6">
    <source>
        <dbReference type="EMBL" id="MFC4351379.1"/>
    </source>
</evidence>
<comment type="subcellular location">
    <subcellularLocation>
        <location evidence="1">Membrane</location>
        <topology evidence="1">Multi-pass membrane protein</topology>
    </subcellularLocation>
</comment>
<dbReference type="PANTHER" id="PTHR43847:SF1">
    <property type="entry name" value="BLL3993 PROTEIN"/>
    <property type="match status" value="1"/>
</dbReference>
<evidence type="ECO:0000256" key="1">
    <source>
        <dbReference type="ARBA" id="ARBA00004141"/>
    </source>
</evidence>
<evidence type="ECO:0000256" key="4">
    <source>
        <dbReference type="ARBA" id="ARBA00023136"/>
    </source>
</evidence>
<dbReference type="EMBL" id="JBHSCW010000003">
    <property type="protein sequence ID" value="MFC4351379.1"/>
    <property type="molecule type" value="Genomic_DNA"/>
</dbReference>
<feature type="transmembrane region" description="Helical" evidence="5">
    <location>
        <begin position="41"/>
        <end position="60"/>
    </location>
</feature>
<dbReference type="Pfam" id="PF04140">
    <property type="entry name" value="ICMT"/>
    <property type="match status" value="1"/>
</dbReference>
<keyword evidence="6" id="KW-0808">Transferase</keyword>
<feature type="transmembrane region" description="Helical" evidence="5">
    <location>
        <begin position="117"/>
        <end position="150"/>
    </location>
</feature>
<evidence type="ECO:0000256" key="3">
    <source>
        <dbReference type="ARBA" id="ARBA00022989"/>
    </source>
</evidence>
<name>A0ABV8ULI4_9PROT</name>
<gene>
    <name evidence="6" type="ORF">ACFOW6_07475</name>
</gene>
<keyword evidence="6" id="KW-0489">Methyltransferase</keyword>
<dbReference type="Gene3D" id="1.20.120.1630">
    <property type="match status" value="1"/>
</dbReference>
<proteinExistence type="predicted"/>
<accession>A0ABV8ULI4</accession>
<keyword evidence="3 5" id="KW-1133">Transmembrane helix</keyword>
<evidence type="ECO:0000256" key="2">
    <source>
        <dbReference type="ARBA" id="ARBA00022692"/>
    </source>
</evidence>
<dbReference type="RefSeq" id="WP_382421712.1">
    <property type="nucleotide sequence ID" value="NZ_JBHSCW010000003.1"/>
</dbReference>
<dbReference type="InterPro" id="IPR007269">
    <property type="entry name" value="ICMT_MeTrfase"/>
</dbReference>